<feature type="domain" description="Dyp-type peroxidase C-terminal" evidence="8">
    <location>
        <begin position="147"/>
        <end position="303"/>
    </location>
</feature>
<dbReference type="GO" id="GO:0004601">
    <property type="term" value="F:peroxidase activity"/>
    <property type="evidence" value="ECO:0007669"/>
    <property type="project" value="UniProtKB-KW"/>
</dbReference>
<dbReference type="InterPro" id="IPR011008">
    <property type="entry name" value="Dimeric_a/b-barrel"/>
</dbReference>
<reference evidence="9 10" key="1">
    <citation type="submission" date="2017-05" db="EMBL/GenBank/DDBJ databases">
        <title>Vagococcus spp. assemblies.</title>
        <authorList>
            <person name="Gulvik C.A."/>
        </authorList>
    </citation>
    <scope>NUCLEOTIDE SEQUENCE [LARGE SCALE GENOMIC DNA]</scope>
    <source>
        <strain evidence="9 10">SS1995</strain>
    </source>
</reference>
<evidence type="ECO:0000256" key="5">
    <source>
        <dbReference type="ARBA" id="ARBA00023004"/>
    </source>
</evidence>
<evidence type="ECO:0000256" key="4">
    <source>
        <dbReference type="ARBA" id="ARBA00023002"/>
    </source>
</evidence>
<evidence type="ECO:0000256" key="1">
    <source>
        <dbReference type="ARBA" id="ARBA00001970"/>
    </source>
</evidence>
<dbReference type="SUPFAM" id="SSF54909">
    <property type="entry name" value="Dimeric alpha+beta barrel"/>
    <property type="match status" value="1"/>
</dbReference>
<dbReference type="OrthoDB" id="3251355at2"/>
<dbReference type="EMBL" id="NGJS01000003">
    <property type="protein sequence ID" value="RST99743.1"/>
    <property type="molecule type" value="Genomic_DNA"/>
</dbReference>
<evidence type="ECO:0000313" key="10">
    <source>
        <dbReference type="Proteomes" id="UP000287857"/>
    </source>
</evidence>
<dbReference type="GO" id="GO:0005829">
    <property type="term" value="C:cytosol"/>
    <property type="evidence" value="ECO:0007669"/>
    <property type="project" value="TreeGrafter"/>
</dbReference>
<accession>A0A430A081</accession>
<evidence type="ECO:0000259" key="7">
    <source>
        <dbReference type="Pfam" id="PF04261"/>
    </source>
</evidence>
<dbReference type="Pfam" id="PF20628">
    <property type="entry name" value="Dyp_perox_C"/>
    <property type="match status" value="1"/>
</dbReference>
<sequence>MSINPSRAQDVWKDVGEHVQFTVLKLNHTNQKQEQEVIQEFADRSQAIIRSLRIRDTASDLKVSIGFSSAAWDYLFPNSPKPHELETYTTLNGPEYSMPASEGDLFFHIRAENEAVVYEAQTQFMRFLREATTVVDETKGFRYFEGRAIIGFIDGTEAPAVEDSAEYAIIGDEDASFINGSYAFAQKWRHDMDFWNHLKNEEQEKAVGREKFTDLELEDDDKFKNAHNVASKYIQDGEEQKIIRMNVPFSDPASGKTGTYFIGYSRHWLITKGMLKNMLDQSDFLLTFSTILSGQLFFIPSRDTLAQIADGEFNKENND</sequence>
<dbReference type="PANTHER" id="PTHR30521">
    <property type="entry name" value="DEFERROCHELATASE/PEROXIDASE"/>
    <property type="match status" value="1"/>
</dbReference>
<dbReference type="InterPro" id="IPR048327">
    <property type="entry name" value="Dyp_perox_N"/>
</dbReference>
<dbReference type="Pfam" id="PF04261">
    <property type="entry name" value="Dyp_perox_N"/>
    <property type="match status" value="1"/>
</dbReference>
<feature type="domain" description="Dyp-type peroxidase N-terminal" evidence="7">
    <location>
        <begin position="14"/>
        <end position="142"/>
    </location>
</feature>
<evidence type="ECO:0000256" key="6">
    <source>
        <dbReference type="ARBA" id="ARBA00025737"/>
    </source>
</evidence>
<dbReference type="PANTHER" id="PTHR30521:SF0">
    <property type="entry name" value="DYP-TYPE PEROXIDASE FAMILY PROTEIN"/>
    <property type="match status" value="1"/>
</dbReference>
<evidence type="ECO:0000259" key="8">
    <source>
        <dbReference type="Pfam" id="PF20628"/>
    </source>
</evidence>
<protein>
    <submittedName>
        <fullName evidence="9">Peroxidase</fullName>
    </submittedName>
</protein>
<dbReference type="Proteomes" id="UP000287857">
    <property type="component" value="Unassembled WGS sequence"/>
</dbReference>
<dbReference type="NCBIfam" id="TIGR01413">
    <property type="entry name" value="Dyp_perox_fam"/>
    <property type="match status" value="1"/>
</dbReference>
<dbReference type="InterPro" id="IPR006314">
    <property type="entry name" value="Dyp_peroxidase"/>
</dbReference>
<evidence type="ECO:0000313" key="9">
    <source>
        <dbReference type="EMBL" id="RST99743.1"/>
    </source>
</evidence>
<dbReference type="InterPro" id="IPR048328">
    <property type="entry name" value="Dyp_perox_C"/>
</dbReference>
<keyword evidence="5" id="KW-0408">Iron</keyword>
<dbReference type="GO" id="GO:0046872">
    <property type="term" value="F:metal ion binding"/>
    <property type="evidence" value="ECO:0007669"/>
    <property type="project" value="UniProtKB-KW"/>
</dbReference>
<keyword evidence="2 9" id="KW-0575">Peroxidase</keyword>
<evidence type="ECO:0000256" key="3">
    <source>
        <dbReference type="ARBA" id="ARBA00022723"/>
    </source>
</evidence>
<name>A0A430A081_9ENTE</name>
<keyword evidence="3" id="KW-0479">Metal-binding</keyword>
<dbReference type="AlphaFoldDB" id="A0A430A081"/>
<dbReference type="PROSITE" id="PS51404">
    <property type="entry name" value="DYP_PEROXIDASE"/>
    <property type="match status" value="1"/>
</dbReference>
<proteinExistence type="inferred from homology"/>
<evidence type="ECO:0000256" key="2">
    <source>
        <dbReference type="ARBA" id="ARBA00022559"/>
    </source>
</evidence>
<gene>
    <name evidence="9" type="ORF">CBF37_03185</name>
</gene>
<comment type="similarity">
    <text evidence="6">Belongs to the DyP-type peroxidase family.</text>
</comment>
<comment type="caution">
    <text evidence="9">The sequence shown here is derived from an EMBL/GenBank/DDBJ whole genome shotgun (WGS) entry which is preliminary data.</text>
</comment>
<dbReference type="RefSeq" id="WP_125983278.1">
    <property type="nucleotide sequence ID" value="NZ_NGJS01000003.1"/>
</dbReference>
<dbReference type="GO" id="GO:0020037">
    <property type="term" value="F:heme binding"/>
    <property type="evidence" value="ECO:0007669"/>
    <property type="project" value="InterPro"/>
</dbReference>
<keyword evidence="10" id="KW-1185">Reference proteome</keyword>
<keyword evidence="4" id="KW-0560">Oxidoreductase</keyword>
<comment type="cofactor">
    <cofactor evidence="1">
        <name>heme b</name>
        <dbReference type="ChEBI" id="CHEBI:60344"/>
    </cofactor>
</comment>
<organism evidence="9 10">
    <name type="scientific">Vagococcus vulneris</name>
    <dbReference type="NCBI Taxonomy" id="1977869"/>
    <lineage>
        <taxon>Bacteria</taxon>
        <taxon>Bacillati</taxon>
        <taxon>Bacillota</taxon>
        <taxon>Bacilli</taxon>
        <taxon>Lactobacillales</taxon>
        <taxon>Enterococcaceae</taxon>
        <taxon>Vagococcus</taxon>
    </lineage>
</organism>